<gene>
    <name evidence="2" type="ORF">QV13_04535</name>
</gene>
<name>A0A1C2E6V3_9HYPH</name>
<protein>
    <submittedName>
        <fullName evidence="2">Uncharacterized protein</fullName>
    </submittedName>
</protein>
<dbReference type="EMBL" id="MDEO01000026">
    <property type="protein sequence ID" value="OCX22740.1"/>
    <property type="molecule type" value="Genomic_DNA"/>
</dbReference>
<feature type="transmembrane region" description="Helical" evidence="1">
    <location>
        <begin position="46"/>
        <end position="70"/>
    </location>
</feature>
<comment type="caution">
    <text evidence="2">The sequence shown here is derived from an EMBL/GenBank/DDBJ whole genome shotgun (WGS) entry which is preliminary data.</text>
</comment>
<keyword evidence="1" id="KW-0812">Transmembrane</keyword>
<reference evidence="2 3" key="1">
    <citation type="submission" date="2016-08" db="EMBL/GenBank/DDBJ databases">
        <title>Whole genome sequence of Mesorhizobium sp. strain UASWS1009 isolated from industrial sewage.</title>
        <authorList>
            <person name="Crovadore J."/>
            <person name="Calmin G."/>
            <person name="Chablais R."/>
            <person name="Cochard B."/>
            <person name="Lefort F."/>
        </authorList>
    </citation>
    <scope>NUCLEOTIDE SEQUENCE [LARGE SCALE GENOMIC DNA]</scope>
    <source>
        <strain evidence="2 3">UASWS1009</strain>
    </source>
</reference>
<keyword evidence="1" id="KW-1133">Transmembrane helix</keyword>
<evidence type="ECO:0000313" key="3">
    <source>
        <dbReference type="Proteomes" id="UP000094412"/>
    </source>
</evidence>
<organism evidence="2 3">
    <name type="scientific">Mesorhizobium hungaricum</name>
    <dbReference type="NCBI Taxonomy" id="1566387"/>
    <lineage>
        <taxon>Bacteria</taxon>
        <taxon>Pseudomonadati</taxon>
        <taxon>Pseudomonadota</taxon>
        <taxon>Alphaproteobacteria</taxon>
        <taxon>Hyphomicrobiales</taxon>
        <taxon>Phyllobacteriaceae</taxon>
        <taxon>Mesorhizobium</taxon>
    </lineage>
</organism>
<evidence type="ECO:0000313" key="2">
    <source>
        <dbReference type="EMBL" id="OCX22740.1"/>
    </source>
</evidence>
<accession>A0A1C2E6V3</accession>
<keyword evidence="3" id="KW-1185">Reference proteome</keyword>
<proteinExistence type="predicted"/>
<evidence type="ECO:0000256" key="1">
    <source>
        <dbReference type="SAM" id="Phobius"/>
    </source>
</evidence>
<dbReference type="AlphaFoldDB" id="A0A1C2E6V3"/>
<dbReference type="Proteomes" id="UP000094412">
    <property type="component" value="Unassembled WGS sequence"/>
</dbReference>
<keyword evidence="1" id="KW-0472">Membrane</keyword>
<sequence length="71" mass="7731">MSTKAVGSPRLVATWSDPFPQPPRVHLAEPRAGSGVPSRRICTRGVIMNGIIYLVGLIVIIMFILSFLGLR</sequence>